<evidence type="ECO:0000259" key="2">
    <source>
        <dbReference type="PROSITE" id="PS50975"/>
    </source>
</evidence>
<dbReference type="SUPFAM" id="SSF56059">
    <property type="entry name" value="Glutathione synthetase ATP-binding domain-like"/>
    <property type="match status" value="1"/>
</dbReference>
<accession>A0ABV6THJ2</accession>
<feature type="domain" description="ATP-grasp" evidence="2">
    <location>
        <begin position="195"/>
        <end position="401"/>
    </location>
</feature>
<dbReference type="InterPro" id="IPR011761">
    <property type="entry name" value="ATP-grasp"/>
</dbReference>
<sequence>MAEPIRRTHRVGLPHVSTLYAHPHAHTKTLRQESMPETIDLVIPNVVEFNQKRQLLEFDPGVERDLVEHGTGLTDQCVFWSTGNRVLVLPAGYSTEWLADVHTGLGSTVPPVVSPTPRTGRLVHDLLHDDRALAALHTATSGSRVVRFLSFGASPELYALAAVLRSQGRDVRLDVAAPQHYWSCEYLESKLSCVDLASHVPGFRVPRGISVASWEQLEGAVTAVVGRGGRAVVKSMYGVGGYGSAVARPDADGTLRRFWQSLRREPFFGTFPLTVQDYIEHAADCPAVDVLVGDGEEPRMEYSMLGVDGLRYRSLALGPGVVDPAVEERLSTLGRAVHTFAQSLGYRGWLTIDCLLGVDGELYVTEINARRSGAMHAVALAERWADDTPVAYTHDAMPLRLTGTASYTAHVRPVFEELWARGIRAYPSTVRALAGHRPSLGIVVCATNAAEGERIAEEAHRAVNAAVAGADAASAKPTVGSRA</sequence>
<organism evidence="3 4">
    <name type="scientific">Streptomyces noboritoensis</name>
    <dbReference type="NCBI Taxonomy" id="67337"/>
    <lineage>
        <taxon>Bacteria</taxon>
        <taxon>Bacillati</taxon>
        <taxon>Actinomycetota</taxon>
        <taxon>Actinomycetes</taxon>
        <taxon>Kitasatosporales</taxon>
        <taxon>Streptomycetaceae</taxon>
        <taxon>Streptomyces</taxon>
    </lineage>
</organism>
<dbReference type="Proteomes" id="UP001589887">
    <property type="component" value="Unassembled WGS sequence"/>
</dbReference>
<evidence type="ECO:0000256" key="1">
    <source>
        <dbReference type="PROSITE-ProRule" id="PRU00409"/>
    </source>
</evidence>
<proteinExistence type="predicted"/>
<dbReference type="EMBL" id="JBHMQV010000009">
    <property type="protein sequence ID" value="MFC0843960.1"/>
    <property type="molecule type" value="Genomic_DNA"/>
</dbReference>
<protein>
    <recommendedName>
        <fullName evidence="2">ATP-grasp domain-containing protein</fullName>
    </recommendedName>
</protein>
<evidence type="ECO:0000313" key="3">
    <source>
        <dbReference type="EMBL" id="MFC0843960.1"/>
    </source>
</evidence>
<dbReference type="RefSeq" id="WP_394317844.1">
    <property type="nucleotide sequence ID" value="NZ_JBHMQV010000009.1"/>
</dbReference>
<evidence type="ECO:0000313" key="4">
    <source>
        <dbReference type="Proteomes" id="UP001589887"/>
    </source>
</evidence>
<dbReference type="PROSITE" id="PS50975">
    <property type="entry name" value="ATP_GRASP"/>
    <property type="match status" value="1"/>
</dbReference>
<comment type="caution">
    <text evidence="3">The sequence shown here is derived from an EMBL/GenBank/DDBJ whole genome shotgun (WGS) entry which is preliminary data.</text>
</comment>
<keyword evidence="1" id="KW-0547">Nucleotide-binding</keyword>
<keyword evidence="1" id="KW-0067">ATP-binding</keyword>
<keyword evidence="4" id="KW-1185">Reference proteome</keyword>
<dbReference type="Gene3D" id="3.30.470.20">
    <property type="entry name" value="ATP-grasp fold, B domain"/>
    <property type="match status" value="1"/>
</dbReference>
<reference evidence="3 4" key="1">
    <citation type="submission" date="2024-09" db="EMBL/GenBank/DDBJ databases">
        <authorList>
            <person name="Sun Q."/>
            <person name="Mori K."/>
        </authorList>
    </citation>
    <scope>NUCLEOTIDE SEQUENCE [LARGE SCALE GENOMIC DNA]</scope>
    <source>
        <strain evidence="3 4">JCM 4557</strain>
    </source>
</reference>
<gene>
    <name evidence="3" type="ORF">ACFH04_09575</name>
</gene>
<name>A0ABV6THJ2_9ACTN</name>